<evidence type="ECO:0000313" key="2">
    <source>
        <dbReference type="Proteomes" id="UP000295097"/>
    </source>
</evidence>
<gene>
    <name evidence="1" type="ORF">EDC90_10524</name>
</gene>
<name>A0A4R3NDD9_9HYPH</name>
<dbReference type="AlphaFoldDB" id="A0A4R3NDD9"/>
<dbReference type="Proteomes" id="UP000295097">
    <property type="component" value="Unassembled WGS sequence"/>
</dbReference>
<proteinExistence type="predicted"/>
<sequence>MDHSVPLKMLLMLSVCSLRCGFLRKAVVYTRIGMVLFPSDERFREMAAYGLLLLGENERCRDALDGMSKTSRNQAYLEARLQLASEKTAPEVSERLRDYLRAEQ</sequence>
<comment type="caution">
    <text evidence="1">The sequence shown here is derived from an EMBL/GenBank/DDBJ whole genome shotgun (WGS) entry which is preliminary data.</text>
</comment>
<reference evidence="1 2" key="1">
    <citation type="submission" date="2019-03" db="EMBL/GenBank/DDBJ databases">
        <title>Freshwater and sediment microbial communities from various areas in North America, analyzing microbe dynamics in response to fracking.</title>
        <authorList>
            <person name="Lamendella R."/>
        </authorList>
    </citation>
    <scope>NUCLEOTIDE SEQUENCE [LARGE SCALE GENOMIC DNA]</scope>
    <source>
        <strain evidence="1 2">175.2</strain>
    </source>
</reference>
<dbReference type="RefSeq" id="WP_132314125.1">
    <property type="nucleotide sequence ID" value="NZ_SMAR01000052.1"/>
</dbReference>
<organism evidence="1 2">
    <name type="scientific">Martelella mediterranea</name>
    <dbReference type="NCBI Taxonomy" id="293089"/>
    <lineage>
        <taxon>Bacteria</taxon>
        <taxon>Pseudomonadati</taxon>
        <taxon>Pseudomonadota</taxon>
        <taxon>Alphaproteobacteria</taxon>
        <taxon>Hyphomicrobiales</taxon>
        <taxon>Aurantimonadaceae</taxon>
        <taxon>Martelella</taxon>
    </lineage>
</organism>
<dbReference type="EMBL" id="SMAR01000052">
    <property type="protein sequence ID" value="TCT29257.1"/>
    <property type="molecule type" value="Genomic_DNA"/>
</dbReference>
<keyword evidence="2" id="KW-1185">Reference proteome</keyword>
<accession>A0A4R3NDD9</accession>
<evidence type="ECO:0000313" key="1">
    <source>
        <dbReference type="EMBL" id="TCT29257.1"/>
    </source>
</evidence>
<dbReference type="OrthoDB" id="8455047at2"/>
<protein>
    <submittedName>
        <fullName evidence="1">Uncharacterized protein</fullName>
    </submittedName>
</protein>